<dbReference type="STRING" id="436010.A0A165Y809"/>
<gene>
    <name evidence="1" type="ORF">FIBSPDRAFT_688677</name>
</gene>
<accession>A0A165Y809</accession>
<dbReference type="Pfam" id="PF18759">
    <property type="entry name" value="Plavaka"/>
    <property type="match status" value="1"/>
</dbReference>
<protein>
    <submittedName>
        <fullName evidence="1">Uncharacterized protein</fullName>
    </submittedName>
</protein>
<dbReference type="Proteomes" id="UP000076532">
    <property type="component" value="Unassembled WGS sequence"/>
</dbReference>
<evidence type="ECO:0000313" key="2">
    <source>
        <dbReference type="Proteomes" id="UP000076532"/>
    </source>
</evidence>
<dbReference type="InterPro" id="IPR041078">
    <property type="entry name" value="Plavaka"/>
</dbReference>
<sequence>TEYTTQGLHSVKPFWKHLPHCDIFSCFTPGILHQLHKVVFKDHLVAWATRCVGGGPDEIDQQFRTMPPGNGLHHFQKGISLVSQWTGTEYKNMEKEARLIHAVHAALDLINYAHFEHHTTDSLWRLNAAWVAFHQ</sequence>
<evidence type="ECO:0000313" key="1">
    <source>
        <dbReference type="EMBL" id="KZP09301.1"/>
    </source>
</evidence>
<feature type="non-terminal residue" evidence="1">
    <location>
        <position position="135"/>
    </location>
</feature>
<organism evidence="1 2">
    <name type="scientific">Athelia psychrophila</name>
    <dbReference type="NCBI Taxonomy" id="1759441"/>
    <lineage>
        <taxon>Eukaryota</taxon>
        <taxon>Fungi</taxon>
        <taxon>Dikarya</taxon>
        <taxon>Basidiomycota</taxon>
        <taxon>Agaricomycotina</taxon>
        <taxon>Agaricomycetes</taxon>
        <taxon>Agaricomycetidae</taxon>
        <taxon>Atheliales</taxon>
        <taxon>Atheliaceae</taxon>
        <taxon>Athelia</taxon>
    </lineage>
</organism>
<dbReference type="AlphaFoldDB" id="A0A165Y809"/>
<keyword evidence="2" id="KW-1185">Reference proteome</keyword>
<reference evidence="1 2" key="1">
    <citation type="journal article" date="2016" name="Mol. Biol. Evol.">
        <title>Comparative Genomics of Early-Diverging Mushroom-Forming Fungi Provides Insights into the Origins of Lignocellulose Decay Capabilities.</title>
        <authorList>
            <person name="Nagy L.G."/>
            <person name="Riley R."/>
            <person name="Tritt A."/>
            <person name="Adam C."/>
            <person name="Daum C."/>
            <person name="Floudas D."/>
            <person name="Sun H."/>
            <person name="Yadav J.S."/>
            <person name="Pangilinan J."/>
            <person name="Larsson K.H."/>
            <person name="Matsuura K."/>
            <person name="Barry K."/>
            <person name="Labutti K."/>
            <person name="Kuo R."/>
            <person name="Ohm R.A."/>
            <person name="Bhattacharya S.S."/>
            <person name="Shirouzu T."/>
            <person name="Yoshinaga Y."/>
            <person name="Martin F.M."/>
            <person name="Grigoriev I.V."/>
            <person name="Hibbett D.S."/>
        </authorList>
    </citation>
    <scope>NUCLEOTIDE SEQUENCE [LARGE SCALE GENOMIC DNA]</scope>
    <source>
        <strain evidence="1 2">CBS 109695</strain>
    </source>
</reference>
<proteinExistence type="predicted"/>
<dbReference type="OrthoDB" id="2789130at2759"/>
<feature type="non-terminal residue" evidence="1">
    <location>
        <position position="1"/>
    </location>
</feature>
<name>A0A165Y809_9AGAM</name>
<dbReference type="EMBL" id="KV417703">
    <property type="protein sequence ID" value="KZP09301.1"/>
    <property type="molecule type" value="Genomic_DNA"/>
</dbReference>